<dbReference type="RefSeq" id="WP_202999377.1">
    <property type="nucleotide sequence ID" value="NZ_JADWYU010000098.1"/>
</dbReference>
<proteinExistence type="predicted"/>
<comment type="caution">
    <text evidence="1">The sequence shown here is derived from an EMBL/GenBank/DDBJ whole genome shotgun (WGS) entry which is preliminary data.</text>
</comment>
<evidence type="ECO:0000313" key="1">
    <source>
        <dbReference type="EMBL" id="MBL7627558.1"/>
    </source>
</evidence>
<organism evidence="1 2">
    <name type="scientific">Frankia nepalensis</name>
    <dbReference type="NCBI Taxonomy" id="1836974"/>
    <lineage>
        <taxon>Bacteria</taxon>
        <taxon>Bacillati</taxon>
        <taxon>Actinomycetota</taxon>
        <taxon>Actinomycetes</taxon>
        <taxon>Frankiales</taxon>
        <taxon>Frankiaceae</taxon>
        <taxon>Frankia</taxon>
    </lineage>
</organism>
<reference evidence="1" key="1">
    <citation type="submission" date="2020-12" db="EMBL/GenBank/DDBJ databases">
        <title>Genomic characterization of non-nitrogen-fixing Frankia strains.</title>
        <authorList>
            <person name="Carlos-Shanley C."/>
            <person name="Guerra T."/>
            <person name="Hahn D."/>
        </authorList>
    </citation>
    <scope>NUCLEOTIDE SEQUENCE</scope>
    <source>
        <strain evidence="1">CN6</strain>
    </source>
</reference>
<accession>A0A937R8D6</accession>
<gene>
    <name evidence="1" type="ORF">I7412_10320</name>
</gene>
<keyword evidence="2" id="KW-1185">Reference proteome</keyword>
<sequence length="104" mass="10605">MPGLFGVNLDVTWQLSSDLKAIRAALTSLGSDFNGLDGQSGSSRVESALDRFVRDSSDSRGNLDKLLERAIGLLDGLIEGTAAVDTALVQALGPAPGPAPAAAP</sequence>
<evidence type="ECO:0000313" key="2">
    <source>
        <dbReference type="Proteomes" id="UP000604475"/>
    </source>
</evidence>
<dbReference type="AlphaFoldDB" id="A0A937R8D6"/>
<dbReference type="EMBL" id="JAEACQ010000161">
    <property type="protein sequence ID" value="MBL7627558.1"/>
    <property type="molecule type" value="Genomic_DNA"/>
</dbReference>
<name>A0A937R8D6_9ACTN</name>
<protein>
    <submittedName>
        <fullName evidence="1">Uncharacterized protein</fullName>
    </submittedName>
</protein>
<dbReference type="Proteomes" id="UP000604475">
    <property type="component" value="Unassembled WGS sequence"/>
</dbReference>